<organism evidence="1 2">
    <name type="scientific">Mesobacillus foraminis</name>
    <dbReference type="NCBI Taxonomy" id="279826"/>
    <lineage>
        <taxon>Bacteria</taxon>
        <taxon>Bacillati</taxon>
        <taxon>Bacillota</taxon>
        <taxon>Bacilli</taxon>
        <taxon>Bacillales</taxon>
        <taxon>Bacillaceae</taxon>
        <taxon>Mesobacillus</taxon>
    </lineage>
</organism>
<evidence type="ECO:0000313" key="1">
    <source>
        <dbReference type="EMBL" id="TCN26492.1"/>
    </source>
</evidence>
<comment type="caution">
    <text evidence="1">The sequence shown here is derived from an EMBL/GenBank/DDBJ whole genome shotgun (WGS) entry which is preliminary data.</text>
</comment>
<reference evidence="1 2" key="1">
    <citation type="journal article" date="2015" name="Stand. Genomic Sci.">
        <title>Genomic Encyclopedia of Bacterial and Archaeal Type Strains, Phase III: the genomes of soil and plant-associated and newly described type strains.</title>
        <authorList>
            <person name="Whitman W.B."/>
            <person name="Woyke T."/>
            <person name="Klenk H.P."/>
            <person name="Zhou Y."/>
            <person name="Lilburn T.G."/>
            <person name="Beck B.J."/>
            <person name="De Vos P."/>
            <person name="Vandamme P."/>
            <person name="Eisen J.A."/>
            <person name="Garrity G."/>
            <person name="Hugenholtz P."/>
            <person name="Kyrpides N.C."/>
        </authorList>
    </citation>
    <scope>NUCLEOTIDE SEQUENCE [LARGE SCALE GENOMIC DNA]</scope>
    <source>
        <strain evidence="1 2">CV53</strain>
    </source>
</reference>
<dbReference type="RefSeq" id="WP_132002687.1">
    <property type="nucleotide sequence ID" value="NZ_JABUHM010000002.1"/>
</dbReference>
<protein>
    <submittedName>
        <fullName evidence="1">Uncharacterized protein</fullName>
    </submittedName>
</protein>
<dbReference type="EMBL" id="SLVV01000003">
    <property type="protein sequence ID" value="TCN26492.1"/>
    <property type="molecule type" value="Genomic_DNA"/>
</dbReference>
<name>A0A4R2BJ44_9BACI</name>
<sequence>MKCFCEQQETYELKVEGDVGADPIWCNQCGCNFDLDDIPFSKELKRELSEWATKYGEWIDWDLDQIIENGAEIEEEHNRQGAYLTEKVKLELDGRYKIKFSPSSMGRSYSNNKLL</sequence>
<keyword evidence="2" id="KW-1185">Reference proteome</keyword>
<dbReference type="Proteomes" id="UP000295689">
    <property type="component" value="Unassembled WGS sequence"/>
</dbReference>
<gene>
    <name evidence="1" type="ORF">EV146_10313</name>
</gene>
<proteinExistence type="predicted"/>
<evidence type="ECO:0000313" key="2">
    <source>
        <dbReference type="Proteomes" id="UP000295689"/>
    </source>
</evidence>
<accession>A0A4R2BJ44</accession>
<dbReference type="AlphaFoldDB" id="A0A4R2BJ44"/>